<feature type="domain" description="C2H2-type" evidence="1">
    <location>
        <begin position="8"/>
        <end position="29"/>
    </location>
</feature>
<evidence type="ECO:0000313" key="2">
    <source>
        <dbReference type="EMBL" id="PIP25184.1"/>
    </source>
</evidence>
<evidence type="ECO:0000259" key="1">
    <source>
        <dbReference type="PROSITE" id="PS00028"/>
    </source>
</evidence>
<dbReference type="AlphaFoldDB" id="A0A2G9Z125"/>
<proteinExistence type="predicted"/>
<gene>
    <name evidence="2" type="ORF">COX34_00060</name>
</gene>
<reference evidence="2 3" key="1">
    <citation type="submission" date="2017-09" db="EMBL/GenBank/DDBJ databases">
        <title>Depth-based differentiation of microbial function through sediment-hosted aquifers and enrichment of novel symbionts in the deep terrestrial subsurface.</title>
        <authorList>
            <person name="Probst A.J."/>
            <person name="Ladd B."/>
            <person name="Jarett J.K."/>
            <person name="Geller-Mcgrath D.E."/>
            <person name="Sieber C.M."/>
            <person name="Emerson J.B."/>
            <person name="Anantharaman K."/>
            <person name="Thomas B.C."/>
            <person name="Malmstrom R."/>
            <person name="Stieglmeier M."/>
            <person name="Klingl A."/>
            <person name="Woyke T."/>
            <person name="Ryan C.M."/>
            <person name="Banfield J.F."/>
        </authorList>
    </citation>
    <scope>NUCLEOTIDE SEQUENCE [LARGE SCALE GENOMIC DNA]</scope>
    <source>
        <strain evidence="2">CG23_combo_of_CG06-09_8_20_14_all_36_12</strain>
    </source>
</reference>
<dbReference type="InterPro" id="IPR013087">
    <property type="entry name" value="Znf_C2H2_type"/>
</dbReference>
<comment type="caution">
    <text evidence="2">The sequence shown here is derived from an EMBL/GenBank/DDBJ whole genome shotgun (WGS) entry which is preliminary data.</text>
</comment>
<protein>
    <recommendedName>
        <fullName evidence="1">C2H2-type domain-containing protein</fullName>
    </recommendedName>
</protein>
<dbReference type="EMBL" id="PCRS01000001">
    <property type="protein sequence ID" value="PIP25184.1"/>
    <property type="molecule type" value="Genomic_DNA"/>
</dbReference>
<organism evidence="2 3">
    <name type="scientific">Candidatus Nealsonbacteria bacterium CG23_combo_of_CG06-09_8_20_14_all_36_12</name>
    <dbReference type="NCBI Taxonomy" id="1974718"/>
    <lineage>
        <taxon>Bacteria</taxon>
        <taxon>Candidatus Nealsoniibacteriota</taxon>
    </lineage>
</organism>
<name>A0A2G9Z125_9BACT</name>
<sequence>MNNLRWICRHCHQGFGTSQELMTHINREHLALAQQPLVIDTMAKNIAEHMKNQASRPSEERKL</sequence>
<dbReference type="Proteomes" id="UP000228681">
    <property type="component" value="Unassembled WGS sequence"/>
</dbReference>
<evidence type="ECO:0000313" key="3">
    <source>
        <dbReference type="Proteomes" id="UP000228681"/>
    </source>
</evidence>
<dbReference type="PROSITE" id="PS00028">
    <property type="entry name" value="ZINC_FINGER_C2H2_1"/>
    <property type="match status" value="1"/>
</dbReference>
<accession>A0A2G9Z125</accession>